<evidence type="ECO:0000313" key="10">
    <source>
        <dbReference type="Proteomes" id="UP001165587"/>
    </source>
</evidence>
<protein>
    <recommendedName>
        <fullName evidence="3">2-oxo-4-hydroxy-4-carboxy-5-ureidoimidazoline decarboxylase</fullName>
        <ecNumber evidence="3">4.1.1.97</ecNumber>
    </recommendedName>
</protein>
<gene>
    <name evidence="9" type="primary">uraD</name>
    <name evidence="9" type="ORF">N1028_17100</name>
</gene>
<evidence type="ECO:0000256" key="7">
    <source>
        <dbReference type="SAM" id="MobiDB-lite"/>
    </source>
</evidence>
<evidence type="ECO:0000256" key="2">
    <source>
        <dbReference type="ARBA" id="ARBA00004754"/>
    </source>
</evidence>
<dbReference type="PANTHER" id="PTHR43466:SF1">
    <property type="entry name" value="2-OXO-4-HYDROXY-4-CARBOXY-5-UREIDOIMIDAZOLINE DECARBOXYLASE-RELATED"/>
    <property type="match status" value="1"/>
</dbReference>
<evidence type="ECO:0000256" key="6">
    <source>
        <dbReference type="ARBA" id="ARBA00023239"/>
    </source>
</evidence>
<evidence type="ECO:0000259" key="8">
    <source>
        <dbReference type="Pfam" id="PF09349"/>
    </source>
</evidence>
<feature type="domain" description="Oxo-4-hydroxy-4-carboxy-5-ureidoimidazoline decarboxylase" evidence="8">
    <location>
        <begin position="10"/>
        <end position="161"/>
    </location>
</feature>
<evidence type="ECO:0000256" key="5">
    <source>
        <dbReference type="ARBA" id="ARBA00022793"/>
    </source>
</evidence>
<feature type="compositionally biased region" description="Low complexity" evidence="7">
    <location>
        <begin position="167"/>
        <end position="176"/>
    </location>
</feature>
<name>A0AA41XG60_9MICO</name>
<feature type="compositionally biased region" description="Pro residues" evidence="7">
    <location>
        <begin position="177"/>
        <end position="186"/>
    </location>
</feature>
<dbReference type="AlphaFoldDB" id="A0AA41XG60"/>
<keyword evidence="10" id="KW-1185">Reference proteome</keyword>
<evidence type="ECO:0000313" key="9">
    <source>
        <dbReference type="EMBL" id="MCS5727614.1"/>
    </source>
</evidence>
<dbReference type="GO" id="GO:0006144">
    <property type="term" value="P:purine nucleobase metabolic process"/>
    <property type="evidence" value="ECO:0007669"/>
    <property type="project" value="UniProtKB-KW"/>
</dbReference>
<keyword evidence="6 9" id="KW-0456">Lyase</keyword>
<dbReference type="NCBIfam" id="NF010372">
    <property type="entry name" value="PRK13798.1"/>
    <property type="match status" value="1"/>
</dbReference>
<keyword evidence="5" id="KW-0210">Decarboxylase</keyword>
<keyword evidence="4" id="KW-0659">Purine metabolism</keyword>
<feature type="region of interest" description="Disordered" evidence="7">
    <location>
        <begin position="167"/>
        <end position="186"/>
    </location>
</feature>
<proteinExistence type="predicted"/>
<dbReference type="PANTHER" id="PTHR43466">
    <property type="entry name" value="2-OXO-4-HYDROXY-4-CARBOXY-5-UREIDOIMIDAZOLINE DECARBOXYLASE-RELATED"/>
    <property type="match status" value="1"/>
</dbReference>
<organism evidence="9 10">
    <name type="scientific">Herbiconiux oxytropis</name>
    <dbReference type="NCBI Taxonomy" id="2970915"/>
    <lineage>
        <taxon>Bacteria</taxon>
        <taxon>Bacillati</taxon>
        <taxon>Actinomycetota</taxon>
        <taxon>Actinomycetes</taxon>
        <taxon>Micrococcales</taxon>
        <taxon>Microbacteriaceae</taxon>
        <taxon>Herbiconiux</taxon>
    </lineage>
</organism>
<dbReference type="Proteomes" id="UP001165587">
    <property type="component" value="Unassembled WGS sequence"/>
</dbReference>
<comment type="catalytic activity">
    <reaction evidence="1">
        <text>5-hydroxy-2-oxo-4-ureido-2,5-dihydro-1H-imidazole-5-carboxylate + H(+) = (S)-allantoin + CO2</text>
        <dbReference type="Rhea" id="RHEA:26301"/>
        <dbReference type="ChEBI" id="CHEBI:15378"/>
        <dbReference type="ChEBI" id="CHEBI:15678"/>
        <dbReference type="ChEBI" id="CHEBI:16526"/>
        <dbReference type="ChEBI" id="CHEBI:58639"/>
        <dbReference type="EC" id="4.1.1.97"/>
    </reaction>
</comment>
<dbReference type="InterPro" id="IPR036778">
    <property type="entry name" value="OHCU_decarboxylase_sf"/>
</dbReference>
<evidence type="ECO:0000256" key="4">
    <source>
        <dbReference type="ARBA" id="ARBA00022631"/>
    </source>
</evidence>
<dbReference type="RefSeq" id="WP_259530616.1">
    <property type="nucleotide sequence ID" value="NZ_JANLCK010000012.1"/>
</dbReference>
<comment type="pathway">
    <text evidence="2">Purine metabolism; urate degradation; (S)-allantoin from urate: step 3/3.</text>
</comment>
<sequence length="186" mass="19837">MTETGDVRHTSEADLREALRSCLGVERFIDEVAQRAPFGSNDELLAAAEPVAGSLTADEVEAALAHHPRIGERMRGEGRAQAFSRSEQSAAEASDEGLAAAIAAGNEAYEARFDRVFLIRAAGRGRAEILAELTRRLALDDTAELATVASELRDITMLRLATLFPPTATRPAATAPTPTPTEEPTP</sequence>
<dbReference type="NCBIfam" id="TIGR03180">
    <property type="entry name" value="UraD_2"/>
    <property type="match status" value="1"/>
</dbReference>
<dbReference type="Pfam" id="PF09349">
    <property type="entry name" value="OHCU_decarbox"/>
    <property type="match status" value="1"/>
</dbReference>
<dbReference type="GO" id="GO:0051997">
    <property type="term" value="F:2-oxo-4-hydroxy-4-carboxy-5-ureidoimidazoline decarboxylase activity"/>
    <property type="evidence" value="ECO:0007669"/>
    <property type="project" value="UniProtKB-EC"/>
</dbReference>
<dbReference type="InterPro" id="IPR018020">
    <property type="entry name" value="OHCU_decarboxylase"/>
</dbReference>
<dbReference type="SUPFAM" id="SSF158694">
    <property type="entry name" value="UraD-Like"/>
    <property type="match status" value="1"/>
</dbReference>
<evidence type="ECO:0000256" key="3">
    <source>
        <dbReference type="ARBA" id="ARBA00012257"/>
    </source>
</evidence>
<dbReference type="Gene3D" id="1.10.3330.10">
    <property type="entry name" value="Oxo-4-hydroxy-4-carboxy-5-ureidoimidazoline decarboxylase"/>
    <property type="match status" value="1"/>
</dbReference>
<evidence type="ECO:0000256" key="1">
    <source>
        <dbReference type="ARBA" id="ARBA00001163"/>
    </source>
</evidence>
<reference evidence="9" key="1">
    <citation type="submission" date="2022-08" db="EMBL/GenBank/DDBJ databases">
        <authorList>
            <person name="Deng Y."/>
            <person name="Han X.-F."/>
            <person name="Zhang Y.-Q."/>
        </authorList>
    </citation>
    <scope>NUCLEOTIDE SEQUENCE</scope>
    <source>
        <strain evidence="9">CPCC 203407</strain>
    </source>
</reference>
<dbReference type="EMBL" id="JANLCK010000012">
    <property type="protein sequence ID" value="MCS5727614.1"/>
    <property type="molecule type" value="Genomic_DNA"/>
</dbReference>
<dbReference type="GO" id="GO:0019628">
    <property type="term" value="P:urate catabolic process"/>
    <property type="evidence" value="ECO:0007669"/>
    <property type="project" value="TreeGrafter"/>
</dbReference>
<dbReference type="EC" id="4.1.1.97" evidence="3"/>
<dbReference type="InterPro" id="IPR017595">
    <property type="entry name" value="OHCU_decarboxylase-2"/>
</dbReference>
<comment type="caution">
    <text evidence="9">The sequence shown here is derived from an EMBL/GenBank/DDBJ whole genome shotgun (WGS) entry which is preliminary data.</text>
</comment>
<accession>A0AA41XG60</accession>